<evidence type="ECO:0000256" key="6">
    <source>
        <dbReference type="ARBA" id="ARBA00022679"/>
    </source>
</evidence>
<dbReference type="GO" id="GO:0046872">
    <property type="term" value="F:metal ion binding"/>
    <property type="evidence" value="ECO:0007669"/>
    <property type="project" value="UniProtKB-KW"/>
</dbReference>
<evidence type="ECO:0000256" key="18">
    <source>
        <dbReference type="ARBA" id="ARBA00032243"/>
    </source>
</evidence>
<evidence type="ECO:0000313" key="21">
    <source>
        <dbReference type="EMBL" id="QTE03500.1"/>
    </source>
</evidence>
<keyword evidence="9" id="KW-0540">Nuclease</keyword>
<keyword evidence="15" id="KW-0238">DNA-binding</keyword>
<evidence type="ECO:0000256" key="16">
    <source>
        <dbReference type="ARBA" id="ARBA00023268"/>
    </source>
</evidence>
<keyword evidence="5" id="KW-1048">Host nucleus</keyword>
<sequence>MSQAKNWCLTLNNPENECLGFDEDQMNYMICGLETGEQGTEHIQGYIQFKKPKRLNQLKKLFPRAHLEVARGKPCANVTYCSKDGKWHDHGTLQPGAGTRNDLNELKELINGGITWQQLREEHYGSCIRYSRAIKQDIEDCRPHRQWETKLYIHWGDTGTGKSKYCHETFPNAYWKSRGEWWDGYDGQEFVIIDEFYGWLPFDLMLRLCDRYPLLVPIKGGFKKFVAKEIHITSNKHWTEWWPNVSNERVTAAFQRRIGDRCREYKSMK</sequence>
<evidence type="ECO:0000256" key="11">
    <source>
        <dbReference type="ARBA" id="ARBA00022741"/>
    </source>
</evidence>
<feature type="domain" description="CRESS-DNA virus Rep endonuclease" evidence="20">
    <location>
        <begin position="1"/>
        <end position="93"/>
    </location>
</feature>
<dbReference type="GO" id="GO:0016779">
    <property type="term" value="F:nucleotidyltransferase activity"/>
    <property type="evidence" value="ECO:0007669"/>
    <property type="project" value="UniProtKB-KW"/>
</dbReference>
<evidence type="ECO:0000256" key="13">
    <source>
        <dbReference type="ARBA" id="ARBA00022801"/>
    </source>
</evidence>
<name>A0A8A4XD09_9VIRU</name>
<keyword evidence="14" id="KW-0190">Covalent protein-DNA linkage</keyword>
<protein>
    <recommendedName>
        <fullName evidence="4">Replication-associated protein</fullName>
    </recommendedName>
    <alternativeName>
        <fullName evidence="17">ATP-dependent helicase Rep</fullName>
    </alternativeName>
    <alternativeName>
        <fullName evidence="18">RepP</fullName>
    </alternativeName>
</protein>
<evidence type="ECO:0000256" key="17">
    <source>
        <dbReference type="ARBA" id="ARBA00030754"/>
    </source>
</evidence>
<evidence type="ECO:0000256" key="8">
    <source>
        <dbReference type="ARBA" id="ARBA00022705"/>
    </source>
</evidence>
<keyword evidence="12" id="KW-0255">Endonuclease</keyword>
<dbReference type="GO" id="GO:0004519">
    <property type="term" value="F:endonuclease activity"/>
    <property type="evidence" value="ECO:0007669"/>
    <property type="project" value="UniProtKB-KW"/>
</dbReference>
<dbReference type="Pfam" id="PF00910">
    <property type="entry name" value="RNA_helicase"/>
    <property type="match status" value="1"/>
</dbReference>
<dbReference type="GO" id="GO:0016787">
    <property type="term" value="F:hydrolase activity"/>
    <property type="evidence" value="ECO:0007669"/>
    <property type="project" value="UniProtKB-KW"/>
</dbReference>
<dbReference type="GO" id="GO:0006260">
    <property type="term" value="P:DNA replication"/>
    <property type="evidence" value="ECO:0007669"/>
    <property type="project" value="UniProtKB-KW"/>
</dbReference>
<dbReference type="PROSITE" id="PS52020">
    <property type="entry name" value="CRESS_DNA_REP"/>
    <property type="match status" value="1"/>
</dbReference>
<dbReference type="InterPro" id="IPR000605">
    <property type="entry name" value="Helicase_SF3_ssDNA/RNA_vir"/>
</dbReference>
<evidence type="ECO:0000256" key="19">
    <source>
        <dbReference type="ARBA" id="ARBA00049360"/>
    </source>
</evidence>
<evidence type="ECO:0000256" key="5">
    <source>
        <dbReference type="ARBA" id="ARBA00022562"/>
    </source>
</evidence>
<comment type="subcellular location">
    <subcellularLocation>
        <location evidence="2">Host nucleus</location>
    </subcellularLocation>
</comment>
<evidence type="ECO:0000256" key="4">
    <source>
        <dbReference type="ARBA" id="ARBA00014531"/>
    </source>
</evidence>
<evidence type="ECO:0000256" key="3">
    <source>
        <dbReference type="ARBA" id="ARBA00008545"/>
    </source>
</evidence>
<dbReference type="InterPro" id="IPR049912">
    <property type="entry name" value="CRESS_DNA_REP"/>
</dbReference>
<dbReference type="Pfam" id="PF02407">
    <property type="entry name" value="Viral_Rep"/>
    <property type="match status" value="1"/>
</dbReference>
<dbReference type="GO" id="GO:0003723">
    <property type="term" value="F:RNA binding"/>
    <property type="evidence" value="ECO:0007669"/>
    <property type="project" value="InterPro"/>
</dbReference>
<dbReference type="EMBL" id="MW182835">
    <property type="protein sequence ID" value="QTE03500.1"/>
    <property type="molecule type" value="Genomic_DNA"/>
</dbReference>
<accession>A0A8A4XD09</accession>
<evidence type="ECO:0000256" key="1">
    <source>
        <dbReference type="ARBA" id="ARBA00001936"/>
    </source>
</evidence>
<comment type="catalytic activity">
    <reaction evidence="19">
        <text>ATP + H2O = ADP + phosphate + H(+)</text>
        <dbReference type="Rhea" id="RHEA:13065"/>
        <dbReference type="ChEBI" id="CHEBI:15377"/>
        <dbReference type="ChEBI" id="CHEBI:15378"/>
        <dbReference type="ChEBI" id="CHEBI:30616"/>
        <dbReference type="ChEBI" id="CHEBI:43474"/>
        <dbReference type="ChEBI" id="CHEBI:456216"/>
    </reaction>
</comment>
<dbReference type="GO" id="GO:0003724">
    <property type="term" value="F:RNA helicase activity"/>
    <property type="evidence" value="ECO:0007669"/>
    <property type="project" value="InterPro"/>
</dbReference>
<evidence type="ECO:0000256" key="10">
    <source>
        <dbReference type="ARBA" id="ARBA00022723"/>
    </source>
</evidence>
<keyword evidence="8" id="KW-0235">DNA replication</keyword>
<dbReference type="SUPFAM" id="SSF52540">
    <property type="entry name" value="P-loop containing nucleoside triphosphate hydrolases"/>
    <property type="match status" value="1"/>
</dbReference>
<evidence type="ECO:0000256" key="9">
    <source>
        <dbReference type="ARBA" id="ARBA00022722"/>
    </source>
</evidence>
<dbReference type="GO" id="GO:0003677">
    <property type="term" value="F:DNA binding"/>
    <property type="evidence" value="ECO:0007669"/>
    <property type="project" value="UniProtKB-KW"/>
</dbReference>
<evidence type="ECO:0000256" key="7">
    <source>
        <dbReference type="ARBA" id="ARBA00022695"/>
    </source>
</evidence>
<keyword evidence="13" id="KW-0378">Hydrolase</keyword>
<evidence type="ECO:0000256" key="2">
    <source>
        <dbReference type="ARBA" id="ARBA00004147"/>
    </source>
</evidence>
<evidence type="ECO:0000256" key="12">
    <source>
        <dbReference type="ARBA" id="ARBA00022759"/>
    </source>
</evidence>
<dbReference type="InterPro" id="IPR027417">
    <property type="entry name" value="P-loop_NTPase"/>
</dbReference>
<keyword evidence="16" id="KW-0511">Multifunctional enzyme</keyword>
<dbReference type="GO" id="GO:0000166">
    <property type="term" value="F:nucleotide binding"/>
    <property type="evidence" value="ECO:0007669"/>
    <property type="project" value="UniProtKB-KW"/>
</dbReference>
<proteinExistence type="inferred from homology"/>
<dbReference type="GO" id="GO:0042025">
    <property type="term" value="C:host cell nucleus"/>
    <property type="evidence" value="ECO:0007669"/>
    <property type="project" value="UniProtKB-SubCell"/>
</dbReference>
<keyword evidence="10" id="KW-0479">Metal-binding</keyword>
<keyword evidence="7" id="KW-0548">Nucleotidyltransferase</keyword>
<reference evidence="21" key="1">
    <citation type="submission" date="2020-10" db="EMBL/GenBank/DDBJ databases">
        <title>CRESS DNA virus dark matter in the feces of wild birds.</title>
        <authorList>
            <person name="Yang S."/>
            <person name="Zhang W."/>
        </authorList>
    </citation>
    <scope>NUCLEOTIDE SEQUENCE</scope>
    <source>
        <strain evidence="21">Cra70cir11</strain>
    </source>
</reference>
<comment type="similarity">
    <text evidence="3">Belongs to the nanoviruses/circoviruses replication-associated protein family.</text>
</comment>
<dbReference type="Gene3D" id="3.40.1310.20">
    <property type="match status" value="1"/>
</dbReference>
<comment type="cofactor">
    <cofactor evidence="1">
        <name>Mn(2+)</name>
        <dbReference type="ChEBI" id="CHEBI:29035"/>
    </cofactor>
</comment>
<evidence type="ECO:0000256" key="15">
    <source>
        <dbReference type="ARBA" id="ARBA00023125"/>
    </source>
</evidence>
<evidence type="ECO:0000256" key="14">
    <source>
        <dbReference type="ARBA" id="ARBA00023124"/>
    </source>
</evidence>
<keyword evidence="6" id="KW-0808">Transferase</keyword>
<evidence type="ECO:0000259" key="20">
    <source>
        <dbReference type="PROSITE" id="PS52020"/>
    </source>
</evidence>
<keyword evidence="11" id="KW-0547">Nucleotide-binding</keyword>
<organism evidence="21">
    <name type="scientific">Grus japonensis CRESS-DNA-virus sp</name>
    <dbReference type="NCBI Taxonomy" id="2815045"/>
    <lineage>
        <taxon>Viruses</taxon>
        <taxon>Monodnaviria</taxon>
        <taxon>Shotokuvirae</taxon>
        <taxon>Cressdnaviricota</taxon>
    </lineage>
</organism>